<dbReference type="EMBL" id="DTGT01000269">
    <property type="protein sequence ID" value="HGH61349.1"/>
    <property type="molecule type" value="Genomic_DNA"/>
</dbReference>
<proteinExistence type="predicted"/>
<protein>
    <submittedName>
        <fullName evidence="1">Uncharacterized protein</fullName>
    </submittedName>
</protein>
<dbReference type="AlphaFoldDB" id="A0A7C4ESQ2"/>
<accession>A0A7C4ESQ2</accession>
<organism evidence="1">
    <name type="scientific">Desulfomonile tiedjei</name>
    <dbReference type="NCBI Taxonomy" id="2358"/>
    <lineage>
        <taxon>Bacteria</taxon>
        <taxon>Pseudomonadati</taxon>
        <taxon>Thermodesulfobacteriota</taxon>
        <taxon>Desulfomonilia</taxon>
        <taxon>Desulfomonilales</taxon>
        <taxon>Desulfomonilaceae</taxon>
        <taxon>Desulfomonile</taxon>
    </lineage>
</organism>
<evidence type="ECO:0000313" key="1">
    <source>
        <dbReference type="EMBL" id="HGH61349.1"/>
    </source>
</evidence>
<reference evidence="1" key="1">
    <citation type="journal article" date="2020" name="mSystems">
        <title>Genome- and Community-Level Interaction Insights into Carbon Utilization and Element Cycling Functions of Hydrothermarchaeota in Hydrothermal Sediment.</title>
        <authorList>
            <person name="Zhou Z."/>
            <person name="Liu Y."/>
            <person name="Xu W."/>
            <person name="Pan J."/>
            <person name="Luo Z.H."/>
            <person name="Li M."/>
        </authorList>
    </citation>
    <scope>NUCLEOTIDE SEQUENCE [LARGE SCALE GENOMIC DNA]</scope>
    <source>
        <strain evidence="1">SpSt-769</strain>
    </source>
</reference>
<comment type="caution">
    <text evidence="1">The sequence shown here is derived from an EMBL/GenBank/DDBJ whole genome shotgun (WGS) entry which is preliminary data.</text>
</comment>
<name>A0A7C4ESQ2_9BACT</name>
<sequence>MTTSSNEEIEAEILRRITRPGWVATRGLVSDPADAASSEEECAAIEAVMKAMAARGLVQLWKLILFDGGDAILAAARPGFKLDEDLERRGAWAKAESYVNDE</sequence>
<gene>
    <name evidence="1" type="ORF">ENV54_08635</name>
</gene>